<proteinExistence type="predicted"/>
<feature type="domain" description="F5/8 type C" evidence="2">
    <location>
        <begin position="1"/>
        <end position="82"/>
    </location>
</feature>
<dbReference type="SUPFAM" id="SSF49785">
    <property type="entry name" value="Galactose-binding domain-like"/>
    <property type="match status" value="1"/>
</dbReference>
<dbReference type="PROSITE" id="PS50022">
    <property type="entry name" value="FA58C_3"/>
    <property type="match status" value="1"/>
</dbReference>
<reference evidence="4" key="1">
    <citation type="journal article" date="2019" name="Int. J. Syst. Evol. Microbiol.">
        <title>The Global Catalogue of Microorganisms (GCM) 10K type strain sequencing project: providing services to taxonomists for standard genome sequencing and annotation.</title>
        <authorList>
            <consortium name="The Broad Institute Genomics Platform"/>
            <consortium name="The Broad Institute Genome Sequencing Center for Infectious Disease"/>
            <person name="Wu L."/>
            <person name="Ma J."/>
        </authorList>
    </citation>
    <scope>NUCLEOTIDE SEQUENCE [LARGE SCALE GENOMIC DNA]</scope>
    <source>
        <strain evidence="4">JCM 30846</strain>
    </source>
</reference>
<dbReference type="Proteomes" id="UP001499884">
    <property type="component" value="Unassembled WGS sequence"/>
</dbReference>
<dbReference type="Gene3D" id="2.60.120.260">
    <property type="entry name" value="Galactose-binding domain-like"/>
    <property type="match status" value="1"/>
</dbReference>
<comment type="caution">
    <text evidence="3">The sequence shown here is derived from an EMBL/GenBank/DDBJ whole genome shotgun (WGS) entry which is preliminary data.</text>
</comment>
<accession>A0ABP7EIG4</accession>
<evidence type="ECO:0000313" key="3">
    <source>
        <dbReference type="EMBL" id="GAA3719012.1"/>
    </source>
</evidence>
<organism evidence="3 4">
    <name type="scientific">Streptomyces tremellae</name>
    <dbReference type="NCBI Taxonomy" id="1124239"/>
    <lineage>
        <taxon>Bacteria</taxon>
        <taxon>Bacillati</taxon>
        <taxon>Actinomycetota</taxon>
        <taxon>Actinomycetes</taxon>
        <taxon>Kitasatosporales</taxon>
        <taxon>Streptomycetaceae</taxon>
        <taxon>Streptomyces</taxon>
    </lineage>
</organism>
<name>A0ABP7EIG4_9ACTN</name>
<dbReference type="InterPro" id="IPR008979">
    <property type="entry name" value="Galactose-bd-like_sf"/>
</dbReference>
<dbReference type="InterPro" id="IPR000421">
    <property type="entry name" value="FA58C"/>
</dbReference>
<evidence type="ECO:0000259" key="2">
    <source>
        <dbReference type="PROSITE" id="PS50022"/>
    </source>
</evidence>
<gene>
    <name evidence="3" type="ORF">GCM10023082_15630</name>
</gene>
<sequence>MDLVTLQQQDGKFATDFHMDVPADGATWYTVARHTDTAAGVTGVQLGRPVAARYARVTADRPDSGGQTGGQTAVSEVGVYGLTGR</sequence>
<evidence type="ECO:0000256" key="1">
    <source>
        <dbReference type="SAM" id="MobiDB-lite"/>
    </source>
</evidence>
<keyword evidence="4" id="KW-1185">Reference proteome</keyword>
<dbReference type="EMBL" id="BAABEP010000006">
    <property type="protein sequence ID" value="GAA3719012.1"/>
    <property type="molecule type" value="Genomic_DNA"/>
</dbReference>
<evidence type="ECO:0000313" key="4">
    <source>
        <dbReference type="Proteomes" id="UP001499884"/>
    </source>
</evidence>
<feature type="region of interest" description="Disordered" evidence="1">
    <location>
        <begin position="59"/>
        <end position="85"/>
    </location>
</feature>
<protein>
    <recommendedName>
        <fullName evidence="2">F5/8 type C domain-containing protein</fullName>
    </recommendedName>
</protein>
<dbReference type="RefSeq" id="WP_345643019.1">
    <property type="nucleotide sequence ID" value="NZ_BAABEP010000006.1"/>
</dbReference>